<evidence type="ECO:0000313" key="8">
    <source>
        <dbReference type="Ensembl" id="ENSCPVP00000026329.1"/>
    </source>
</evidence>
<dbReference type="GO" id="GO:0034080">
    <property type="term" value="P:CENP-A containing chromatin assembly"/>
    <property type="evidence" value="ECO:0007669"/>
    <property type="project" value="TreeGrafter"/>
</dbReference>
<dbReference type="GO" id="GO:0005634">
    <property type="term" value="C:nucleus"/>
    <property type="evidence" value="ECO:0007669"/>
    <property type="project" value="UniProtKB-SubCell"/>
</dbReference>
<dbReference type="PANTHER" id="PTHR16431:SF2">
    <property type="entry name" value="PROTEIN MIS18-ALPHA"/>
    <property type="match status" value="1"/>
</dbReference>
<dbReference type="GO" id="GO:0046872">
    <property type="term" value="F:metal ion binding"/>
    <property type="evidence" value="ECO:0007669"/>
    <property type="project" value="UniProtKB-KW"/>
</dbReference>
<dbReference type="Pfam" id="PF03226">
    <property type="entry name" value="Yippee-Mis18"/>
    <property type="match status" value="1"/>
</dbReference>
<dbReference type="Proteomes" id="UP000694382">
    <property type="component" value="Chromosome 5"/>
</dbReference>
<evidence type="ECO:0000256" key="5">
    <source>
        <dbReference type="ARBA" id="ARBA00022833"/>
    </source>
</evidence>
<evidence type="ECO:0000256" key="4">
    <source>
        <dbReference type="ARBA" id="ARBA00022723"/>
    </source>
</evidence>
<sequence>MDWNAHILCFARTTLRDLTAHGRRCGGSGSGSGAASVLRRLRERFRGHVRCRCRFLGGRFEGDVGGRRLGGRAGPAVAVPGAGAVAVAAGAGRRPGGAGAGGRGAHAHGVPVRRLPAAPGRHVQLGVQRRGEQLNPAAHLVETFFYSGCSKTLGSTYRCTSRSLDYKRDLFCFTIDSIESYIPGTPGKQAVIHEEPLTLERQAVLEEVLERVDMLFEALETRLSTVEWRVAALQRQV</sequence>
<dbReference type="GO" id="GO:0000775">
    <property type="term" value="C:chromosome, centromeric region"/>
    <property type="evidence" value="ECO:0007669"/>
    <property type="project" value="TreeGrafter"/>
</dbReference>
<organism evidence="8 9">
    <name type="scientific">Geospiza parvula</name>
    <name type="common">Small tree-finch</name>
    <name type="synonym">Camarhynchus parvulus</name>
    <dbReference type="NCBI Taxonomy" id="87175"/>
    <lineage>
        <taxon>Eukaryota</taxon>
        <taxon>Metazoa</taxon>
        <taxon>Chordata</taxon>
        <taxon>Craniata</taxon>
        <taxon>Vertebrata</taxon>
        <taxon>Euteleostomi</taxon>
        <taxon>Archelosauria</taxon>
        <taxon>Archosauria</taxon>
        <taxon>Dinosauria</taxon>
        <taxon>Saurischia</taxon>
        <taxon>Theropoda</taxon>
        <taxon>Coelurosauria</taxon>
        <taxon>Aves</taxon>
        <taxon>Neognathae</taxon>
        <taxon>Neoaves</taxon>
        <taxon>Telluraves</taxon>
        <taxon>Australaves</taxon>
        <taxon>Passeriformes</taxon>
        <taxon>Thraupidae</taxon>
        <taxon>Camarhynchus</taxon>
    </lineage>
</organism>
<dbReference type="GO" id="GO:0000785">
    <property type="term" value="C:chromatin"/>
    <property type="evidence" value="ECO:0007669"/>
    <property type="project" value="TreeGrafter"/>
</dbReference>
<dbReference type="AlphaFoldDB" id="A0A8U8AXY0"/>
<reference evidence="8" key="2">
    <citation type="submission" date="2025-08" db="UniProtKB">
        <authorList>
            <consortium name="Ensembl"/>
        </authorList>
    </citation>
    <scope>IDENTIFICATION</scope>
</reference>
<keyword evidence="5" id="KW-0862">Zinc</keyword>
<proteinExistence type="predicted"/>
<keyword evidence="9" id="KW-1185">Reference proteome</keyword>
<keyword evidence="6" id="KW-0539">Nucleus</keyword>
<comment type="subcellular location">
    <subcellularLocation>
        <location evidence="2">Chromosome</location>
    </subcellularLocation>
    <subcellularLocation>
        <location evidence="1">Nucleus</location>
    </subcellularLocation>
</comment>
<accession>A0A8U8AXY0</accession>
<feature type="domain" description="Yippee/Mis18/Cereblon" evidence="7">
    <location>
        <begin position="138"/>
        <end position="189"/>
    </location>
</feature>
<evidence type="ECO:0000256" key="2">
    <source>
        <dbReference type="ARBA" id="ARBA00004286"/>
    </source>
</evidence>
<keyword evidence="4" id="KW-0479">Metal-binding</keyword>
<evidence type="ECO:0000313" key="9">
    <source>
        <dbReference type="Proteomes" id="UP000694382"/>
    </source>
</evidence>
<dbReference type="PANTHER" id="PTHR16431">
    <property type="entry name" value="NEUROGENIC PROTEIN MASTERMIND"/>
    <property type="match status" value="1"/>
</dbReference>
<dbReference type="GO" id="GO:0007059">
    <property type="term" value="P:chromosome segregation"/>
    <property type="evidence" value="ECO:0007669"/>
    <property type="project" value="TreeGrafter"/>
</dbReference>
<protein>
    <recommendedName>
        <fullName evidence="7">Yippee/Mis18/Cereblon domain-containing protein</fullName>
    </recommendedName>
</protein>
<dbReference type="Ensembl" id="ENSCPVT00000028337.1">
    <property type="protein sequence ID" value="ENSCPVP00000026329.1"/>
    <property type="gene ID" value="ENSCPVG00000017337.1"/>
</dbReference>
<name>A0A8U8AXY0_GEOPR</name>
<reference evidence="8" key="3">
    <citation type="submission" date="2025-09" db="UniProtKB">
        <authorList>
            <consortium name="Ensembl"/>
        </authorList>
    </citation>
    <scope>IDENTIFICATION</scope>
</reference>
<evidence type="ECO:0000259" key="7">
    <source>
        <dbReference type="Pfam" id="PF03226"/>
    </source>
</evidence>
<dbReference type="InterPro" id="IPR004910">
    <property type="entry name" value="Yippee/Mis18/Cereblon"/>
</dbReference>
<keyword evidence="3" id="KW-0158">Chromosome</keyword>
<evidence type="ECO:0000256" key="6">
    <source>
        <dbReference type="ARBA" id="ARBA00023242"/>
    </source>
</evidence>
<evidence type="ECO:0000256" key="1">
    <source>
        <dbReference type="ARBA" id="ARBA00004123"/>
    </source>
</evidence>
<reference evidence="8" key="1">
    <citation type="submission" date="2020-02" db="EMBL/GenBank/DDBJ databases">
        <authorList>
            <person name="Enbody D E."/>
            <person name="Pettersson E M."/>
        </authorList>
    </citation>
    <scope>NUCLEOTIDE SEQUENCE [LARGE SCALE GENOMIC DNA]</scope>
</reference>
<evidence type="ECO:0000256" key="3">
    <source>
        <dbReference type="ARBA" id="ARBA00022454"/>
    </source>
</evidence>